<dbReference type="Proteomes" id="UP001363151">
    <property type="component" value="Unassembled WGS sequence"/>
</dbReference>
<feature type="domain" description="Mannitol dehydrogenase N-terminal" evidence="4">
    <location>
        <begin position="132"/>
        <end position="323"/>
    </location>
</feature>
<dbReference type="InterPro" id="IPR008927">
    <property type="entry name" value="6-PGluconate_DH-like_C_sf"/>
</dbReference>
<dbReference type="InterPro" id="IPR050988">
    <property type="entry name" value="Mannitol_DH/Oxidoreductase"/>
</dbReference>
<evidence type="ECO:0000313" key="6">
    <source>
        <dbReference type="EMBL" id="KAK7236781.1"/>
    </source>
</evidence>
<feature type="domain" description="Mannitol dehydrogenase N-terminal" evidence="4">
    <location>
        <begin position="345"/>
        <end position="433"/>
    </location>
</feature>
<evidence type="ECO:0000313" key="7">
    <source>
        <dbReference type="Proteomes" id="UP001363151"/>
    </source>
</evidence>
<dbReference type="Pfam" id="PF01232">
    <property type="entry name" value="Mannitol_dh"/>
    <property type="match status" value="2"/>
</dbReference>
<sequence length="737" mass="81100">MSSMLDSENRLAAMDLSSPAALRDKTSAELQAAHLTGYEAMRKIREDAAQFRRDYSNWRKGGAHGAAGQGLKKSDSKTGSNLRLAHNPLTELPSGPKSLPLTRANLEALGGAKSGSLKVPTARPTPTAFLAHVGVGGFHRSHQAYMTDVLLERAGTGTRPGAYDDARRRRSDSVPPSSEDEVWGIIGVGLMPWDRKMYETLKSQDFLYTLVTRGNSGSAARVVQSISDFLFVPEDPAGALERLCAPDIRIISLTVTEKGYYRDASGHLDAGNATVKEDIENWNAGGAVGLAQPKTAFGLICTVLVRRWRSNLGPLTVMSCDNQGSTRERHSQLQRLLSRPFSTRDNLPMNGSVCRNATLEFANLVDKILGTWIADHVPFPSSMVDRITPVTKPEHVALLEDEYGARDGWPVIAEPFLQWVIEDRFACGRPRWEEAASGGNESVMFVDDVEPYELMKLRLLNSSHSAMAYVSLLAEHVFVDEALVDIDVLTFLRAYMSEVVESLVPVAGVDFIEYRAKLIERFSNAYIKDTLMRLAEDGSQKFRSTLEHALVGHFKLRDPSSFDVLALAFAAFMRCCARDPCAELAEDELRLERYDRAHVFPTPQIAVRDPLLATLEPLATGVLDACVDEHLANQMCDVDASDALRASGEAKTTAFLAAIFGSGVGDFVTLAASVHRHFESLVFLGVKHKLASYRHEQLLTIKAEIAQTYKTLRELQRQEILLTPPEEAHATTVSLTS</sequence>
<dbReference type="InterPro" id="IPR023027">
    <property type="entry name" value="Mannitol_DH_CS"/>
</dbReference>
<evidence type="ECO:0000259" key="4">
    <source>
        <dbReference type="Pfam" id="PF01232"/>
    </source>
</evidence>
<name>A0ABR1FRX6_AURAN</name>
<protein>
    <submittedName>
        <fullName evidence="6">Mannitol 2-dehydrogenase</fullName>
    </submittedName>
</protein>
<dbReference type="PANTHER" id="PTHR43362">
    <property type="entry name" value="MANNITOL DEHYDROGENASE DSF1-RELATED"/>
    <property type="match status" value="1"/>
</dbReference>
<organism evidence="6 7">
    <name type="scientific">Aureococcus anophagefferens</name>
    <name type="common">Harmful bloom alga</name>
    <dbReference type="NCBI Taxonomy" id="44056"/>
    <lineage>
        <taxon>Eukaryota</taxon>
        <taxon>Sar</taxon>
        <taxon>Stramenopiles</taxon>
        <taxon>Ochrophyta</taxon>
        <taxon>Pelagophyceae</taxon>
        <taxon>Pelagomonadales</taxon>
        <taxon>Pelagomonadaceae</taxon>
        <taxon>Aureococcus</taxon>
    </lineage>
</organism>
<keyword evidence="1" id="KW-0560">Oxidoreductase</keyword>
<dbReference type="PANTHER" id="PTHR43362:SF1">
    <property type="entry name" value="MANNITOL DEHYDROGENASE 2-RELATED"/>
    <property type="match status" value="1"/>
</dbReference>
<dbReference type="PROSITE" id="PS00974">
    <property type="entry name" value="MANNITOL_DHGENASE"/>
    <property type="match status" value="1"/>
</dbReference>
<reference evidence="6 7" key="1">
    <citation type="submission" date="2024-03" db="EMBL/GenBank/DDBJ databases">
        <title>Aureococcus anophagefferens CCMP1851 and Kratosvirus quantuckense: Draft genome of a second virus-susceptible host strain in the model system.</title>
        <authorList>
            <person name="Chase E."/>
            <person name="Truchon A.R."/>
            <person name="Schepens W."/>
            <person name="Wilhelm S.W."/>
        </authorList>
    </citation>
    <scope>NUCLEOTIDE SEQUENCE [LARGE SCALE GENOMIC DNA]</scope>
    <source>
        <strain evidence="6 7">CCMP1851</strain>
    </source>
</reference>
<dbReference type="SUPFAM" id="SSF51735">
    <property type="entry name" value="NAD(P)-binding Rossmann-fold domains"/>
    <property type="match status" value="2"/>
</dbReference>
<feature type="domain" description="Mannitol dehydrogenase C-terminal" evidence="5">
    <location>
        <begin position="448"/>
        <end position="578"/>
    </location>
</feature>
<dbReference type="InterPro" id="IPR036291">
    <property type="entry name" value="NAD(P)-bd_dom_sf"/>
</dbReference>
<dbReference type="SUPFAM" id="SSF48179">
    <property type="entry name" value="6-phosphogluconate dehydrogenase C-terminal domain-like"/>
    <property type="match status" value="1"/>
</dbReference>
<evidence type="ECO:0000256" key="3">
    <source>
        <dbReference type="SAM" id="MobiDB-lite"/>
    </source>
</evidence>
<evidence type="ECO:0000256" key="1">
    <source>
        <dbReference type="ARBA" id="ARBA00023002"/>
    </source>
</evidence>
<feature type="region of interest" description="Disordered" evidence="3">
    <location>
        <begin position="156"/>
        <end position="178"/>
    </location>
</feature>
<feature type="region of interest" description="Disordered" evidence="3">
    <location>
        <begin position="60"/>
        <end position="97"/>
    </location>
</feature>
<dbReference type="InterPro" id="IPR013118">
    <property type="entry name" value="Mannitol_DH_C"/>
</dbReference>
<comment type="caution">
    <text evidence="6">The sequence shown here is derived from an EMBL/GenBank/DDBJ whole genome shotgun (WGS) entry which is preliminary data.</text>
</comment>
<evidence type="ECO:0000259" key="5">
    <source>
        <dbReference type="Pfam" id="PF08125"/>
    </source>
</evidence>
<dbReference type="InterPro" id="IPR013131">
    <property type="entry name" value="Mannitol_DH_N"/>
</dbReference>
<dbReference type="Gene3D" id="1.10.1040.10">
    <property type="entry name" value="N-(1-d-carboxylethyl)-l-norvaline Dehydrogenase, domain 2"/>
    <property type="match status" value="1"/>
</dbReference>
<dbReference type="EMBL" id="JBBJCI010000257">
    <property type="protein sequence ID" value="KAK7236781.1"/>
    <property type="molecule type" value="Genomic_DNA"/>
</dbReference>
<keyword evidence="2" id="KW-0520">NAD</keyword>
<dbReference type="InterPro" id="IPR013328">
    <property type="entry name" value="6PGD_dom2"/>
</dbReference>
<keyword evidence="7" id="KW-1185">Reference proteome</keyword>
<accession>A0ABR1FRX6</accession>
<evidence type="ECO:0000256" key="2">
    <source>
        <dbReference type="ARBA" id="ARBA00023027"/>
    </source>
</evidence>
<gene>
    <name evidence="6" type="ORF">SO694_00093076</name>
</gene>
<proteinExistence type="predicted"/>
<dbReference type="Pfam" id="PF08125">
    <property type="entry name" value="Mannitol_dh_C"/>
    <property type="match status" value="1"/>
</dbReference>
<dbReference type="Gene3D" id="3.40.50.720">
    <property type="entry name" value="NAD(P)-binding Rossmann-like Domain"/>
    <property type="match status" value="2"/>
</dbReference>